<protein>
    <submittedName>
        <fullName evidence="1">Uncharacterized protein</fullName>
    </submittedName>
</protein>
<dbReference type="OrthoDB" id="2191299at2759"/>
<dbReference type="EMBL" id="LGUB01000460">
    <property type="protein sequence ID" value="KRH93164.1"/>
    <property type="molecule type" value="Genomic_DNA"/>
</dbReference>
<accession>A0A0R0LUQ8</accession>
<organism evidence="1 2">
    <name type="scientific">Pseudoloma neurophilia</name>
    <dbReference type="NCBI Taxonomy" id="146866"/>
    <lineage>
        <taxon>Eukaryota</taxon>
        <taxon>Fungi</taxon>
        <taxon>Fungi incertae sedis</taxon>
        <taxon>Microsporidia</taxon>
        <taxon>Pseudoloma</taxon>
    </lineage>
</organism>
<comment type="caution">
    <text evidence="1">The sequence shown here is derived from an EMBL/GenBank/DDBJ whole genome shotgun (WGS) entry which is preliminary data.</text>
</comment>
<dbReference type="Proteomes" id="UP000051530">
    <property type="component" value="Unassembled WGS sequence"/>
</dbReference>
<evidence type="ECO:0000313" key="2">
    <source>
        <dbReference type="Proteomes" id="UP000051530"/>
    </source>
</evidence>
<name>A0A0R0LUQ8_9MICR</name>
<dbReference type="VEuPathDB" id="MicrosporidiaDB:M153_13910001940"/>
<proteinExistence type="predicted"/>
<dbReference type="AlphaFoldDB" id="A0A0R0LUQ8"/>
<reference evidence="1 2" key="1">
    <citation type="submission" date="2015-07" db="EMBL/GenBank/DDBJ databases">
        <title>The genome of Pseudoloma neurophilia, a relevant intracellular parasite of the zebrafish.</title>
        <authorList>
            <person name="Ndikumana S."/>
            <person name="Pelin A."/>
            <person name="Sanders J."/>
            <person name="Corradi N."/>
        </authorList>
    </citation>
    <scope>NUCLEOTIDE SEQUENCE [LARGE SCALE GENOMIC DNA]</scope>
    <source>
        <strain evidence="1 2">MK1</strain>
    </source>
</reference>
<keyword evidence="2" id="KW-1185">Reference proteome</keyword>
<sequence length="309" mass="36270">MQLFIQLEDQTRLHFLIVENGKFIRSHTILITQKEVSDFFIDQDNVVYSFADNTLFKVMDGVIPLFYDVKHISFGKQIYLISQNFIFRKITDSNFEKLQRVNDDIQGLIEYKNEILTWSKTHFFIAGSSIVINTQISIVKVDKDDLYFLSASGILFKFIAGVPHEIVHSNHSDITDMCLNEFLPVVALLNSKNVFIVDVSNKKIIKIIDSYGAQSIKFKNKREIYLFCPNKILEFHLGKDFCKEVLQSENSQFFYFNLKTDIKLETDNFKEEMRSKLIENKIENKRMIHKLMSEINELKTTIQKFKKNE</sequence>
<evidence type="ECO:0000313" key="1">
    <source>
        <dbReference type="EMBL" id="KRH93164.1"/>
    </source>
</evidence>
<gene>
    <name evidence="1" type="ORF">M153_13910001940</name>
</gene>